<feature type="transmembrane region" description="Helical" evidence="5">
    <location>
        <begin position="75"/>
        <end position="96"/>
    </location>
</feature>
<keyword evidence="2" id="KW-0645">Protease</keyword>
<feature type="compositionally biased region" description="Basic residues" evidence="4">
    <location>
        <begin position="115"/>
        <end position="126"/>
    </location>
</feature>
<accession>A0AAV6IMD0</accession>
<evidence type="ECO:0000256" key="5">
    <source>
        <dbReference type="SAM" id="Phobius"/>
    </source>
</evidence>
<dbReference type="AlphaFoldDB" id="A0AAV6IMD0"/>
<feature type="compositionally biased region" description="Basic and acidic residues" evidence="4">
    <location>
        <begin position="496"/>
        <end position="518"/>
    </location>
</feature>
<keyword evidence="5" id="KW-0472">Membrane</keyword>
<organism evidence="7 8">
    <name type="scientific">Rhododendron griersonianum</name>
    <dbReference type="NCBI Taxonomy" id="479676"/>
    <lineage>
        <taxon>Eukaryota</taxon>
        <taxon>Viridiplantae</taxon>
        <taxon>Streptophyta</taxon>
        <taxon>Embryophyta</taxon>
        <taxon>Tracheophyta</taxon>
        <taxon>Spermatophyta</taxon>
        <taxon>Magnoliopsida</taxon>
        <taxon>eudicotyledons</taxon>
        <taxon>Gunneridae</taxon>
        <taxon>Pentapetalae</taxon>
        <taxon>asterids</taxon>
        <taxon>Ericales</taxon>
        <taxon>Ericaceae</taxon>
        <taxon>Ericoideae</taxon>
        <taxon>Rhodoreae</taxon>
        <taxon>Rhododendron</taxon>
    </lineage>
</organism>
<keyword evidence="3" id="KW-0378">Hydrolase</keyword>
<comment type="similarity">
    <text evidence="1">Belongs to the peptidase C48 family.</text>
</comment>
<feature type="region of interest" description="Disordered" evidence="4">
    <location>
        <begin position="496"/>
        <end position="526"/>
    </location>
</feature>
<comment type="caution">
    <text evidence="7">The sequence shown here is derived from an EMBL/GenBank/DDBJ whole genome shotgun (WGS) entry which is preliminary data.</text>
</comment>
<evidence type="ECO:0000259" key="6">
    <source>
        <dbReference type="PROSITE" id="PS50600"/>
    </source>
</evidence>
<dbReference type="Gene3D" id="1.10.287.1490">
    <property type="match status" value="1"/>
</dbReference>
<feature type="compositionally biased region" description="Acidic residues" evidence="4">
    <location>
        <begin position="147"/>
        <end position="157"/>
    </location>
</feature>
<evidence type="ECO:0000256" key="3">
    <source>
        <dbReference type="ARBA" id="ARBA00022801"/>
    </source>
</evidence>
<feature type="compositionally biased region" description="Acidic residues" evidence="4">
    <location>
        <begin position="176"/>
        <end position="185"/>
    </location>
</feature>
<reference evidence="7" key="1">
    <citation type="submission" date="2020-08" db="EMBL/GenBank/DDBJ databases">
        <title>Plant Genome Project.</title>
        <authorList>
            <person name="Zhang R.-G."/>
        </authorList>
    </citation>
    <scope>NUCLEOTIDE SEQUENCE</scope>
    <source>
        <strain evidence="7">WSP0</strain>
        <tissue evidence="7">Leaf</tissue>
    </source>
</reference>
<evidence type="ECO:0000313" key="8">
    <source>
        <dbReference type="Proteomes" id="UP000823749"/>
    </source>
</evidence>
<dbReference type="GO" id="GO:0006508">
    <property type="term" value="P:proteolysis"/>
    <property type="evidence" value="ECO:0007669"/>
    <property type="project" value="UniProtKB-KW"/>
</dbReference>
<sequence>MRDTAGKGSSTSLYWWDSHKCSPLITRVPQLATLHAFPRPFQRRRNLIGVGVVDPFTVVIVDPPFPIVIVDPFPVTVIVVIVVVPFTVAVVIVADFRPFQQKMIQNPPKSLERPKRFKMRARKKPRQQQEGIKTRSETTKKRKEKELEEEEEEEEEEKETKVKSKRTTKKQKKQEEEEEKEEEDIKEVKEEEVKPKRLQYRSNLYSIVSLLHDVKFNEIQSEQIQKSPFANMLLAITEGSIDEQMVKKSDPILVKLIETYERGQAKFLLAGKDIALTDLEVGVIFGITSGPVKIHIATHGRSPETEFANRVFAGASTMHLPTMRVTIENILKPPVKKKQKQKQKKKQKEVSEIEAAKDLARLLTLYTIGTLFFPTTGPNLNWAYLKLVEDLENSANYNWSLFITNYLINELNSKNPTIVGGCTTALLYWLCEHTHIMEPAQQTFPRFMKWKLNELAAKLLEAPLSSLPEEMVKQPELELTEQERGLFAALVLQEQEGKHKEPEAKEENLTDQEPKTQEESPQEENQDVKNLIFELQQRIEVLEKENNIMKVQIEDVDKKIQERDLLIVELRQKVESLQNELSGYRKQSADYTDIEKETCSLHFEVEMLNEDVIENQVEIGGLYVEKDIADEKIEEVTEELHDIAAHCVSQHYKDQKIIEELGKQKNDLIEQIHSKNVHHHESPIHDEEATEEEIDQTIKFTISSIEAEPQQTTKKRLRKAHTVDPSSLTKRVNEREDRKEKNMEDYKIYGRKKNKEKQAKKTTPKLQYVGVETTKLAHLVSENDKIFLNRIFECEKDIGIPIWDNNLSDGTVSLEEAIEILNEEDIQNTVIDSFTFMLEREQGDESKILFFKSILWSLLKDKKNKVRNMFLDDKLLELIQKEHPYRYLVFPMNSSGGNKEKDNDPYHWTVLVYDIEDGQWRHYNSIRPTGRNVDAYLTDACVMKRYVEGFMKKNHTPTFVLSSQNETIFEKQKFDAPIISPTSPQQRPGTVDCGIIVCYIIDKLAQGDRIPESLTTDEIRQYRVLLLQRFLHDKPRTWTEALWKDRKLDLKTD</sequence>
<dbReference type="GO" id="GO:0008234">
    <property type="term" value="F:cysteine-type peptidase activity"/>
    <property type="evidence" value="ECO:0007669"/>
    <property type="project" value="InterPro"/>
</dbReference>
<dbReference type="InterPro" id="IPR038765">
    <property type="entry name" value="Papain-like_cys_pep_sf"/>
</dbReference>
<protein>
    <recommendedName>
        <fullName evidence="6">Ubiquitin-like protease family profile domain-containing protein</fullName>
    </recommendedName>
</protein>
<evidence type="ECO:0000256" key="2">
    <source>
        <dbReference type="ARBA" id="ARBA00022670"/>
    </source>
</evidence>
<feature type="compositionally biased region" description="Basic and acidic residues" evidence="4">
    <location>
        <begin position="731"/>
        <end position="741"/>
    </location>
</feature>
<dbReference type="PROSITE" id="PS50600">
    <property type="entry name" value="ULP_PROTEASE"/>
    <property type="match status" value="1"/>
</dbReference>
<keyword evidence="5" id="KW-1133">Transmembrane helix</keyword>
<keyword evidence="8" id="KW-1185">Reference proteome</keyword>
<keyword evidence="5" id="KW-0812">Transmembrane</keyword>
<evidence type="ECO:0000313" key="7">
    <source>
        <dbReference type="EMBL" id="KAG5528164.1"/>
    </source>
</evidence>
<dbReference type="Proteomes" id="UP000823749">
    <property type="component" value="Chromosome 10"/>
</dbReference>
<feature type="domain" description="Ubiquitin-like protease family profile" evidence="6">
    <location>
        <begin position="810"/>
        <end position="1004"/>
    </location>
</feature>
<gene>
    <name evidence="7" type="ORF">RHGRI_028938</name>
</gene>
<evidence type="ECO:0000256" key="4">
    <source>
        <dbReference type="SAM" id="MobiDB-lite"/>
    </source>
</evidence>
<feature type="region of interest" description="Disordered" evidence="4">
    <location>
        <begin position="709"/>
        <end position="741"/>
    </location>
</feature>
<dbReference type="EMBL" id="JACTNZ010000010">
    <property type="protein sequence ID" value="KAG5528164.1"/>
    <property type="molecule type" value="Genomic_DNA"/>
</dbReference>
<dbReference type="Gene3D" id="3.40.395.10">
    <property type="entry name" value="Adenoviral Proteinase, Chain A"/>
    <property type="match status" value="1"/>
</dbReference>
<proteinExistence type="inferred from homology"/>
<evidence type="ECO:0000256" key="1">
    <source>
        <dbReference type="ARBA" id="ARBA00005234"/>
    </source>
</evidence>
<dbReference type="InterPro" id="IPR003653">
    <property type="entry name" value="Peptidase_C48_C"/>
</dbReference>
<feature type="compositionally biased region" description="Basic residues" evidence="4">
    <location>
        <begin position="163"/>
        <end position="172"/>
    </location>
</feature>
<feature type="region of interest" description="Disordered" evidence="4">
    <location>
        <begin position="105"/>
        <end position="192"/>
    </location>
</feature>
<name>A0AAV6IMD0_9ERIC</name>
<dbReference type="Pfam" id="PF02902">
    <property type="entry name" value="Peptidase_C48"/>
    <property type="match status" value="1"/>
</dbReference>
<dbReference type="SUPFAM" id="SSF54001">
    <property type="entry name" value="Cysteine proteinases"/>
    <property type="match status" value="1"/>
</dbReference>